<feature type="transmembrane region" description="Helical" evidence="1">
    <location>
        <begin position="54"/>
        <end position="74"/>
    </location>
</feature>
<protein>
    <submittedName>
        <fullName evidence="3">CPBP family intramembrane metalloprotease</fullName>
    </submittedName>
</protein>
<evidence type="ECO:0000259" key="2">
    <source>
        <dbReference type="Pfam" id="PF02517"/>
    </source>
</evidence>
<dbReference type="GO" id="GO:0080120">
    <property type="term" value="P:CAAX-box protein maturation"/>
    <property type="evidence" value="ECO:0007669"/>
    <property type="project" value="UniProtKB-ARBA"/>
</dbReference>
<dbReference type="GO" id="GO:0006508">
    <property type="term" value="P:proteolysis"/>
    <property type="evidence" value="ECO:0007669"/>
    <property type="project" value="UniProtKB-KW"/>
</dbReference>
<evidence type="ECO:0000313" key="3">
    <source>
        <dbReference type="EMBL" id="MBC2688844.1"/>
    </source>
</evidence>
<keyword evidence="1" id="KW-0472">Membrane</keyword>
<evidence type="ECO:0000256" key="1">
    <source>
        <dbReference type="SAM" id="Phobius"/>
    </source>
</evidence>
<organism evidence="3 4">
    <name type="scientific">Pseudomonas kielensis</name>
    <dbReference type="NCBI Taxonomy" id="2762577"/>
    <lineage>
        <taxon>Bacteria</taxon>
        <taxon>Pseudomonadati</taxon>
        <taxon>Pseudomonadota</taxon>
        <taxon>Gammaproteobacteria</taxon>
        <taxon>Pseudomonadales</taxon>
        <taxon>Pseudomonadaceae</taxon>
        <taxon>Pseudomonas</taxon>
    </lineage>
</organism>
<keyword evidence="3" id="KW-0482">Metalloprotease</keyword>
<keyword evidence="1" id="KW-0812">Transmembrane</keyword>
<keyword evidence="4" id="KW-1185">Reference proteome</keyword>
<keyword evidence="3" id="KW-0378">Hydrolase</keyword>
<keyword evidence="1" id="KW-1133">Transmembrane helix</keyword>
<name>A0A7X1GAI5_9PSED</name>
<dbReference type="GO" id="GO:0004175">
    <property type="term" value="F:endopeptidase activity"/>
    <property type="evidence" value="ECO:0007669"/>
    <property type="project" value="UniProtKB-ARBA"/>
</dbReference>
<dbReference type="Pfam" id="PF02517">
    <property type="entry name" value="Rce1-like"/>
    <property type="match status" value="1"/>
</dbReference>
<proteinExistence type="predicted"/>
<dbReference type="InterPro" id="IPR003675">
    <property type="entry name" value="Rce1/LyrA-like_dom"/>
</dbReference>
<feature type="domain" description="CAAX prenyl protease 2/Lysostaphin resistance protein A-like" evidence="2">
    <location>
        <begin position="97"/>
        <end position="168"/>
    </location>
</feature>
<accession>A0A7X1GAI5</accession>
<evidence type="ECO:0000313" key="4">
    <source>
        <dbReference type="Proteomes" id="UP000526003"/>
    </source>
</evidence>
<feature type="transmembrane region" description="Helical" evidence="1">
    <location>
        <begin position="21"/>
        <end position="39"/>
    </location>
</feature>
<comment type="caution">
    <text evidence="3">The sequence shown here is derived from an EMBL/GenBank/DDBJ whole genome shotgun (WGS) entry which is preliminary data.</text>
</comment>
<dbReference type="GO" id="GO:0008237">
    <property type="term" value="F:metallopeptidase activity"/>
    <property type="evidence" value="ECO:0007669"/>
    <property type="project" value="UniProtKB-KW"/>
</dbReference>
<gene>
    <name evidence="3" type="ORF">H7995_03415</name>
</gene>
<reference evidence="3 4" key="1">
    <citation type="submission" date="2020-08" db="EMBL/GenBank/DDBJ databases">
        <title>Pseudomonas sp. nov.</title>
        <authorList>
            <person name="Gieschler S."/>
            <person name="Fiedler G."/>
            <person name="Brinks E."/>
            <person name="Boehnlein C."/>
            <person name="Franz C.M.A.P."/>
            <person name="Kabisch J."/>
        </authorList>
    </citation>
    <scope>NUCLEOTIDE SEQUENCE [LARGE SCALE GENOMIC DNA]</scope>
    <source>
        <strain evidence="3 4">MBT-1</strain>
    </source>
</reference>
<dbReference type="Proteomes" id="UP000526003">
    <property type="component" value="Unassembled WGS sequence"/>
</dbReference>
<keyword evidence="3" id="KW-0645">Protease</keyword>
<dbReference type="AlphaFoldDB" id="A0A7X1GAI5"/>
<dbReference type="EMBL" id="JACMYG010000003">
    <property type="protein sequence ID" value="MBC2688844.1"/>
    <property type="molecule type" value="Genomic_DNA"/>
</dbReference>
<sequence length="191" mass="20639">MRALVFDLKSARPSKMQGRRPLASFTLSAFDGLTPLRLWSPSGEVQIGFVSNPWVLASLGFLSLAIIAALSRIAPGLGKLVIWRKGNLAVGLAPRIALEEVLFRGFLQGHLEHLTSALRAALISAIAFAACHSFLALSVTEVGWPILLFTQVEGLVCAFVRMRYGVSAAINPSRQGHAGQERPQGLQLDRI</sequence>